<dbReference type="InterPro" id="IPR029058">
    <property type="entry name" value="AB_hydrolase_fold"/>
</dbReference>
<gene>
    <name evidence="2" type="ORF">LCGC14_0013960</name>
</gene>
<dbReference type="Pfam" id="PF09994">
    <property type="entry name" value="T6SS_Tle1-like_cat"/>
    <property type="match status" value="1"/>
</dbReference>
<dbReference type="SUPFAM" id="SSF53474">
    <property type="entry name" value="alpha/beta-Hydrolases"/>
    <property type="match status" value="1"/>
</dbReference>
<organism evidence="2">
    <name type="scientific">marine sediment metagenome</name>
    <dbReference type="NCBI Taxonomy" id="412755"/>
    <lineage>
        <taxon>unclassified sequences</taxon>
        <taxon>metagenomes</taxon>
        <taxon>ecological metagenomes</taxon>
    </lineage>
</organism>
<dbReference type="EMBL" id="LAZR01000002">
    <property type="protein sequence ID" value="KKO11892.1"/>
    <property type="molecule type" value="Genomic_DNA"/>
</dbReference>
<proteinExistence type="predicted"/>
<sequence length="348" mass="38341">MRNIVIGADGTWNKPDQVDRQRQVPSNVVKAVRSVLGKSPHIEQLRYYDTGVGTAGLFDKLRGGMAGNGLFGNMRKAYAWLLAHYQPDDRLFLFGFSRGAFTVRSLAGMLAVCGIPPCPGETAGQTHKQAMAIADEAAQVYRIHDADERKQAGQAFRAKYRSLPGDVHFLGVWDTVGAMGLPTKGPLGWLTRSRHRFHDVCLGDNVRHAYHALAINEQRAPFEPSLWLPPCPPQCETVEQVWFAGVHSNVGGGYADAGLSDQALLWMLEAAGRHGLQLDPHYLKRRIDANAFGELRESLSVMYKTPLTGMPRLRDIGTGALGEAIHPSVFRRWRAPSRPEDPPANVMG</sequence>
<dbReference type="AlphaFoldDB" id="A0A0F9YI20"/>
<reference evidence="2" key="1">
    <citation type="journal article" date="2015" name="Nature">
        <title>Complex archaea that bridge the gap between prokaryotes and eukaryotes.</title>
        <authorList>
            <person name="Spang A."/>
            <person name="Saw J.H."/>
            <person name="Jorgensen S.L."/>
            <person name="Zaremba-Niedzwiedzka K."/>
            <person name="Martijn J."/>
            <person name="Lind A.E."/>
            <person name="van Eijk R."/>
            <person name="Schleper C."/>
            <person name="Guy L."/>
            <person name="Ettema T.J."/>
        </authorList>
    </citation>
    <scope>NUCLEOTIDE SEQUENCE</scope>
</reference>
<accession>A0A0F9YI20</accession>
<dbReference type="PANTHER" id="PTHR33840">
    <property type="match status" value="1"/>
</dbReference>
<evidence type="ECO:0000313" key="2">
    <source>
        <dbReference type="EMBL" id="KKO11892.1"/>
    </source>
</evidence>
<protein>
    <recommendedName>
        <fullName evidence="1">T6SS Phospholipase effector Tle1-like catalytic domain-containing protein</fullName>
    </recommendedName>
</protein>
<feature type="domain" description="T6SS Phospholipase effector Tle1-like catalytic" evidence="1">
    <location>
        <begin position="2"/>
        <end position="269"/>
    </location>
</feature>
<evidence type="ECO:0000259" key="1">
    <source>
        <dbReference type="Pfam" id="PF09994"/>
    </source>
</evidence>
<dbReference type="InterPro" id="IPR018712">
    <property type="entry name" value="Tle1-like_cat"/>
</dbReference>
<name>A0A0F9YI20_9ZZZZ</name>
<dbReference type="PANTHER" id="PTHR33840:SF1">
    <property type="entry name" value="TLE1 PHOSPHOLIPASE DOMAIN-CONTAINING PROTEIN"/>
    <property type="match status" value="1"/>
</dbReference>
<comment type="caution">
    <text evidence="2">The sequence shown here is derived from an EMBL/GenBank/DDBJ whole genome shotgun (WGS) entry which is preliminary data.</text>
</comment>